<accession>A0AAD9GL03</accession>
<protein>
    <recommendedName>
        <fullName evidence="5">Brf1p family coiled coil protein</fullName>
    </recommendedName>
</protein>
<keyword evidence="1" id="KW-0175">Coiled coil</keyword>
<feature type="coiled-coil region" evidence="1">
    <location>
        <begin position="138"/>
        <end position="165"/>
    </location>
</feature>
<dbReference type="PANTHER" id="PTHR31027:SF2">
    <property type="entry name" value="LEBERCILIN DOMAIN-CONTAINING PROTEIN"/>
    <property type="match status" value="1"/>
</dbReference>
<evidence type="ECO:0008006" key="5">
    <source>
        <dbReference type="Google" id="ProtNLM"/>
    </source>
</evidence>
<dbReference type="Proteomes" id="UP001195914">
    <property type="component" value="Unassembled WGS sequence"/>
</dbReference>
<dbReference type="EMBL" id="JAHBMH010000003">
    <property type="protein sequence ID" value="KAK1940258.1"/>
    <property type="molecule type" value="Genomic_DNA"/>
</dbReference>
<gene>
    <name evidence="3" type="ORF">X943_000800</name>
</gene>
<feature type="coiled-coil region" evidence="1">
    <location>
        <begin position="189"/>
        <end position="216"/>
    </location>
</feature>
<keyword evidence="4" id="KW-1185">Reference proteome</keyword>
<reference evidence="3" key="2">
    <citation type="submission" date="2021-05" db="EMBL/GenBank/DDBJ databases">
        <authorList>
            <person name="Pain A."/>
        </authorList>
    </citation>
    <scope>NUCLEOTIDE SEQUENCE</scope>
    <source>
        <strain evidence="3">1802A</strain>
    </source>
</reference>
<dbReference type="GO" id="GO:0042175">
    <property type="term" value="C:nuclear outer membrane-endoplasmic reticulum membrane network"/>
    <property type="evidence" value="ECO:0007669"/>
    <property type="project" value="TreeGrafter"/>
</dbReference>
<evidence type="ECO:0000313" key="3">
    <source>
        <dbReference type="EMBL" id="KAK1940258.1"/>
    </source>
</evidence>
<reference evidence="3" key="1">
    <citation type="journal article" date="2014" name="Nucleic Acids Res.">
        <title>The evolutionary dynamics of variant antigen genes in Babesia reveal a history of genomic innovation underlying host-parasite interaction.</title>
        <authorList>
            <person name="Jackson A.P."/>
            <person name="Otto T.D."/>
            <person name="Darby A."/>
            <person name="Ramaprasad A."/>
            <person name="Xia D."/>
            <person name="Echaide I.E."/>
            <person name="Farber M."/>
            <person name="Gahlot S."/>
            <person name="Gamble J."/>
            <person name="Gupta D."/>
            <person name="Gupta Y."/>
            <person name="Jackson L."/>
            <person name="Malandrin L."/>
            <person name="Malas T.B."/>
            <person name="Moussa E."/>
            <person name="Nair M."/>
            <person name="Reid A.J."/>
            <person name="Sanders M."/>
            <person name="Sharma J."/>
            <person name="Tracey A."/>
            <person name="Quail M.A."/>
            <person name="Weir W."/>
            <person name="Wastling J.M."/>
            <person name="Hall N."/>
            <person name="Willadsen P."/>
            <person name="Lingelbach K."/>
            <person name="Shiels B."/>
            <person name="Tait A."/>
            <person name="Berriman M."/>
            <person name="Allred D.R."/>
            <person name="Pain A."/>
        </authorList>
    </citation>
    <scope>NUCLEOTIDE SEQUENCE</scope>
    <source>
        <strain evidence="3">1802A</strain>
    </source>
</reference>
<dbReference type="GO" id="GO:0008298">
    <property type="term" value="P:intracellular mRNA localization"/>
    <property type="evidence" value="ECO:0007669"/>
    <property type="project" value="TreeGrafter"/>
</dbReference>
<dbReference type="GO" id="GO:0005783">
    <property type="term" value="C:endoplasmic reticulum"/>
    <property type="evidence" value="ECO:0007669"/>
    <property type="project" value="TreeGrafter"/>
</dbReference>
<dbReference type="AlphaFoldDB" id="A0AAD9GL03"/>
<sequence>MASSVAPGTASPDKAVTHGKRPERRTPRPPRQLRAEEIPIKKQIDEESQAINRLHEKLAAINKRIDDVRRENDTGERDAIKGRLDEIQSRINDLEGQRSHCLGVIDTFQKEAREKTKSLNELRQGIGYKSELEIERLMQQLEVKMETTSMTLKEEKAMLQQLQQLRQAKSTLEMVENSRQQATGGDNTIATMKTQLDDLRSKMNDLHKIRKEEAQKLVAITENDRKHFGSMKGLYDERKMITSELKERNGNRAKLIEHLNEINDAYYAKQRLLQQQRIKKQQEERERRNLEFEIKQMRSQLDNLTFLPYEKEIRLLEQVIGYVNRLRSKESGEVVKVEETAVQENSLMAAMEGTRVEPKKGRDEYFIPPKQKSKSKTHREKAKTGLKLDMVTIGYFESCGVVPPTSMESLSECLQNLESKLAHFHDLRKDCDVDAMRAAQEEKLALAEKKLEALIAQRNAPKSSQEAPVKVAAESSEGEVEAAAEE</sequence>
<dbReference type="PANTHER" id="PTHR31027">
    <property type="entry name" value="NUCLEAR SEGREGATION PROTEIN BFR1"/>
    <property type="match status" value="1"/>
</dbReference>
<evidence type="ECO:0000313" key="4">
    <source>
        <dbReference type="Proteomes" id="UP001195914"/>
    </source>
</evidence>
<feature type="compositionally biased region" description="Acidic residues" evidence="2">
    <location>
        <begin position="476"/>
        <end position="486"/>
    </location>
</feature>
<proteinExistence type="predicted"/>
<feature type="region of interest" description="Disordered" evidence="2">
    <location>
        <begin position="1"/>
        <end position="40"/>
    </location>
</feature>
<organism evidence="3 4">
    <name type="scientific">Babesia divergens</name>
    <dbReference type="NCBI Taxonomy" id="32595"/>
    <lineage>
        <taxon>Eukaryota</taxon>
        <taxon>Sar</taxon>
        <taxon>Alveolata</taxon>
        <taxon>Apicomplexa</taxon>
        <taxon>Aconoidasida</taxon>
        <taxon>Piroplasmida</taxon>
        <taxon>Babesiidae</taxon>
        <taxon>Babesia</taxon>
    </lineage>
</organism>
<dbReference type="InterPro" id="IPR039604">
    <property type="entry name" value="Bfr1"/>
</dbReference>
<feature type="coiled-coil region" evidence="1">
    <location>
        <begin position="44"/>
        <end position="97"/>
    </location>
</feature>
<evidence type="ECO:0000256" key="1">
    <source>
        <dbReference type="SAM" id="Coils"/>
    </source>
</evidence>
<evidence type="ECO:0000256" key="2">
    <source>
        <dbReference type="SAM" id="MobiDB-lite"/>
    </source>
</evidence>
<comment type="caution">
    <text evidence="3">The sequence shown here is derived from an EMBL/GenBank/DDBJ whole genome shotgun (WGS) entry which is preliminary data.</text>
</comment>
<dbReference type="GO" id="GO:1990904">
    <property type="term" value="C:ribonucleoprotein complex"/>
    <property type="evidence" value="ECO:0007669"/>
    <property type="project" value="TreeGrafter"/>
</dbReference>
<feature type="coiled-coil region" evidence="1">
    <location>
        <begin position="273"/>
        <end position="300"/>
    </location>
</feature>
<name>A0AAD9GL03_BABDI</name>
<dbReference type="GO" id="GO:0003729">
    <property type="term" value="F:mRNA binding"/>
    <property type="evidence" value="ECO:0007669"/>
    <property type="project" value="TreeGrafter"/>
</dbReference>
<feature type="region of interest" description="Disordered" evidence="2">
    <location>
        <begin position="458"/>
        <end position="486"/>
    </location>
</feature>